<evidence type="ECO:0000256" key="16">
    <source>
        <dbReference type="SAM" id="Coils"/>
    </source>
</evidence>
<dbReference type="PROSITE" id="PS51848">
    <property type="entry name" value="BMERB"/>
    <property type="match status" value="1"/>
</dbReference>
<feature type="compositionally biased region" description="Polar residues" evidence="17">
    <location>
        <begin position="303"/>
        <end position="312"/>
    </location>
</feature>
<accession>A0A437DLH6</accession>
<dbReference type="CDD" id="cd21253">
    <property type="entry name" value="CH_MICALL2"/>
    <property type="match status" value="1"/>
</dbReference>
<evidence type="ECO:0000256" key="13">
    <source>
        <dbReference type="ARBA" id="ARBA00023136"/>
    </source>
</evidence>
<comment type="subcellular location">
    <subcellularLocation>
        <location evidence="2">Cell membrane</location>
        <topology evidence="2">Peripheral membrane protein</topology>
    </subcellularLocation>
    <subcellularLocation>
        <location evidence="4">Cell projection</location>
    </subcellularLocation>
    <subcellularLocation>
        <location evidence="3">Cytoplasm</location>
        <location evidence="3">Cytoskeleton</location>
    </subcellularLocation>
    <subcellularLocation>
        <location evidence="1">Recycling endosome</location>
    </subcellularLocation>
</comment>
<dbReference type="InterPro" id="IPR036872">
    <property type="entry name" value="CH_dom_sf"/>
</dbReference>
<evidence type="ECO:0000256" key="3">
    <source>
        <dbReference type="ARBA" id="ARBA00004245"/>
    </source>
</evidence>
<dbReference type="GO" id="GO:0046872">
    <property type="term" value="F:metal ion binding"/>
    <property type="evidence" value="ECO:0007669"/>
    <property type="project" value="UniProtKB-KW"/>
</dbReference>
<evidence type="ECO:0000256" key="14">
    <source>
        <dbReference type="ARBA" id="ARBA00023212"/>
    </source>
</evidence>
<dbReference type="Pfam" id="PF12130">
    <property type="entry name" value="bMERB_dom"/>
    <property type="match status" value="1"/>
</dbReference>
<evidence type="ECO:0000256" key="1">
    <source>
        <dbReference type="ARBA" id="ARBA00004172"/>
    </source>
</evidence>
<keyword evidence="7" id="KW-0597">Phosphoprotein</keyword>
<reference evidence="20 21" key="2">
    <citation type="submission" date="2019-01" db="EMBL/GenBank/DDBJ databases">
        <title>A chromosome length genome reference of the Java medaka (oryzias javanicus).</title>
        <authorList>
            <person name="Herpin A."/>
            <person name="Takehana Y."/>
            <person name="Naruse K."/>
            <person name="Ansai S."/>
            <person name="Kawaguchi M."/>
        </authorList>
    </citation>
    <scope>NUCLEOTIDE SEQUENCE [LARGE SCALE GENOMIC DNA]</scope>
    <source>
        <strain evidence="20">RS831</strain>
        <tissue evidence="20">Whole body</tissue>
    </source>
</reference>
<evidence type="ECO:0000256" key="7">
    <source>
        <dbReference type="ARBA" id="ARBA00022553"/>
    </source>
</evidence>
<dbReference type="FunFam" id="1.10.418.10:FF:000055">
    <property type="entry name" value="MICAL-like protein 2"/>
    <property type="match status" value="1"/>
</dbReference>
<feature type="compositionally biased region" description="Basic and acidic residues" evidence="17">
    <location>
        <begin position="493"/>
        <end position="503"/>
    </location>
</feature>
<dbReference type="GO" id="GO:0005886">
    <property type="term" value="C:plasma membrane"/>
    <property type="evidence" value="ECO:0007669"/>
    <property type="project" value="UniProtKB-SubCell"/>
</dbReference>
<dbReference type="EMBL" id="CM012437">
    <property type="protein sequence ID" value="RVE75909.1"/>
    <property type="molecule type" value="Genomic_DNA"/>
</dbReference>
<name>A0A437DLH6_ORYJA</name>
<keyword evidence="12 16" id="KW-0175">Coiled coil</keyword>
<keyword evidence="14" id="KW-0206">Cytoskeleton</keyword>
<evidence type="ECO:0000256" key="6">
    <source>
        <dbReference type="ARBA" id="ARBA00022490"/>
    </source>
</evidence>
<dbReference type="Gene3D" id="1.10.418.10">
    <property type="entry name" value="Calponin-like domain"/>
    <property type="match status" value="1"/>
</dbReference>
<evidence type="ECO:0000256" key="2">
    <source>
        <dbReference type="ARBA" id="ARBA00004202"/>
    </source>
</evidence>
<evidence type="ECO:0000256" key="9">
    <source>
        <dbReference type="ARBA" id="ARBA00022753"/>
    </source>
</evidence>
<evidence type="ECO:0000313" key="20">
    <source>
        <dbReference type="EMBL" id="RVE75909.1"/>
    </source>
</evidence>
<dbReference type="SUPFAM" id="SSF47576">
    <property type="entry name" value="Calponin-homology domain, CH-domain"/>
    <property type="match status" value="1"/>
</dbReference>
<protein>
    <recommendedName>
        <fullName evidence="22">Calponin-homology (CH) domain-containing protein</fullName>
    </recommendedName>
</protein>
<dbReference type="PROSITE" id="PS50021">
    <property type="entry name" value="CH"/>
    <property type="match status" value="1"/>
</dbReference>
<feature type="compositionally biased region" description="Basic and acidic residues" evidence="17">
    <location>
        <begin position="522"/>
        <end position="536"/>
    </location>
</feature>
<dbReference type="OrthoDB" id="10017054at2759"/>
<evidence type="ECO:0000256" key="12">
    <source>
        <dbReference type="ARBA" id="ARBA00023054"/>
    </source>
</evidence>
<dbReference type="PANTHER" id="PTHR23167:SF87">
    <property type="entry name" value="MICAL-LIKE PROTEIN 2"/>
    <property type="match status" value="1"/>
</dbReference>
<dbReference type="GO" id="GO:0005856">
    <property type="term" value="C:cytoskeleton"/>
    <property type="evidence" value="ECO:0007669"/>
    <property type="project" value="UniProtKB-SubCell"/>
</dbReference>
<dbReference type="SUPFAM" id="SSF57716">
    <property type="entry name" value="Glucocorticoid receptor-like (DNA-binding domain)"/>
    <property type="match status" value="1"/>
</dbReference>
<keyword evidence="6" id="KW-0963">Cytoplasm</keyword>
<sequence length="779" mass="85983">MSAVKALQQWCRVQCEGYRDVSITNMTTSFRDGLAFCALIHKHRPELINFDSLSKEDVYENNKLAFKVAEEQLGIPALLDAEDMVALKVPDRLSILTYVSQYYNYFHGRSPIGGMGAIKRPADGVMGEVPGKKNQAVVSKVFPGPEDTRENSPPPFINRTRPSPSPKQTRSALQDVNAEKTSQTGTLSNKCVSCNTHVHLVQRHLLDGKLYHRNCARQLSSNTSAPLRDLPTNNNNVSKPQPDASKTRTTTPAYMPIKAGPPWLANKPATPSSISSTPSPPPSTVSASTAKERVVSKPAASRVPTNTSSITTPVPAPRASLHAAKTNESKLKFLQAENTSKPEEKVTTTFKLDINKGRGVTAKTPEPTVGQAVTLLVSVKDQNKGANVAKTIGVAETVKDKQTDSESSKKKASAAAFLSKKLTEENNNNDSKPAWANVALRKTDKPQPQIETTKKETEVPRGRTRLKVNPGLLSDLQPTDNQSSASSPVRHGRLPDRTTDKGGLKSGKASPNTSVSENESPADWRSKLKPVSKETKPASVSVSPAKPWSNGAGKTTELPGGSSPTPPYLASSPANAHSPKGQEKSPKPQSVNGTKPELKSSKTKPDYIPREEIIKELQAIEENLNELERRGVELEVKLRSEDEGADDSVTDELMVEWFSLIRNKQVAMRRESELVYIGRTQDLEEQQPSVEQQLRRLMDKPEHLKTEWDRKKEAELMEKLLEIINDRNAIVEGLDEDRLREEEEDEKLNKMMMDFNVKKEKAKKKLRSRLFSWGNKKEG</sequence>
<organism evidence="20 21">
    <name type="scientific">Oryzias javanicus</name>
    <name type="common">Javanese ricefish</name>
    <name type="synonym">Aplocheilus javanicus</name>
    <dbReference type="NCBI Taxonomy" id="123683"/>
    <lineage>
        <taxon>Eukaryota</taxon>
        <taxon>Metazoa</taxon>
        <taxon>Chordata</taxon>
        <taxon>Craniata</taxon>
        <taxon>Vertebrata</taxon>
        <taxon>Euteleostomi</taxon>
        <taxon>Actinopterygii</taxon>
        <taxon>Neopterygii</taxon>
        <taxon>Teleostei</taxon>
        <taxon>Neoteleostei</taxon>
        <taxon>Acanthomorphata</taxon>
        <taxon>Ovalentaria</taxon>
        <taxon>Atherinomorphae</taxon>
        <taxon>Beloniformes</taxon>
        <taxon>Adrianichthyidae</taxon>
        <taxon>Oryziinae</taxon>
        <taxon>Oryzias</taxon>
    </lineage>
</organism>
<dbReference type="SMART" id="SM00033">
    <property type="entry name" value="CH"/>
    <property type="match status" value="1"/>
</dbReference>
<keyword evidence="13" id="KW-0472">Membrane</keyword>
<dbReference type="InterPro" id="IPR050540">
    <property type="entry name" value="F-actin_Monoox_Mical"/>
</dbReference>
<keyword evidence="5" id="KW-1003">Cell membrane</keyword>
<feature type="coiled-coil region" evidence="16">
    <location>
        <begin position="610"/>
        <end position="637"/>
    </location>
</feature>
<evidence type="ECO:0000256" key="17">
    <source>
        <dbReference type="SAM" id="MobiDB-lite"/>
    </source>
</evidence>
<dbReference type="GO" id="GO:0042995">
    <property type="term" value="C:cell projection"/>
    <property type="evidence" value="ECO:0007669"/>
    <property type="project" value="UniProtKB-SubCell"/>
</dbReference>
<evidence type="ECO:0000256" key="5">
    <source>
        <dbReference type="ARBA" id="ARBA00022475"/>
    </source>
</evidence>
<feature type="region of interest" description="Disordered" evidence="17">
    <location>
        <begin position="142"/>
        <end position="189"/>
    </location>
</feature>
<keyword evidence="10" id="KW-0862">Zinc</keyword>
<feature type="domain" description="Calponin-homology (CH)" evidence="18">
    <location>
        <begin position="1"/>
        <end position="107"/>
    </location>
</feature>
<dbReference type="InterPro" id="IPR022735">
    <property type="entry name" value="bMERB_dom"/>
</dbReference>
<proteinExistence type="predicted"/>
<evidence type="ECO:0000256" key="8">
    <source>
        <dbReference type="ARBA" id="ARBA00022723"/>
    </source>
</evidence>
<dbReference type="SMART" id="SM01203">
    <property type="entry name" value="DUF3585"/>
    <property type="match status" value="1"/>
</dbReference>
<evidence type="ECO:0008006" key="22">
    <source>
        <dbReference type="Google" id="ProtNLM"/>
    </source>
</evidence>
<feature type="compositionally biased region" description="Polar residues" evidence="17">
    <location>
        <begin position="160"/>
        <end position="189"/>
    </location>
</feature>
<feature type="compositionally biased region" description="Basic and acidic residues" evidence="17">
    <location>
        <begin position="452"/>
        <end position="461"/>
    </location>
</feature>
<evidence type="ECO:0000256" key="10">
    <source>
        <dbReference type="ARBA" id="ARBA00022833"/>
    </source>
</evidence>
<keyword evidence="11" id="KW-0440">LIM domain</keyword>
<keyword evidence="15" id="KW-0966">Cell projection</keyword>
<dbReference type="PANTHER" id="PTHR23167">
    <property type="entry name" value="CALPONIN HOMOLOGY DOMAIN-CONTAINING PROTEIN DDB_G0272472-RELATED"/>
    <property type="match status" value="1"/>
</dbReference>
<keyword evidence="21" id="KW-1185">Reference proteome</keyword>
<evidence type="ECO:0000256" key="4">
    <source>
        <dbReference type="ARBA" id="ARBA00004316"/>
    </source>
</evidence>
<dbReference type="AlphaFoldDB" id="A0A437DLH6"/>
<evidence type="ECO:0000256" key="15">
    <source>
        <dbReference type="ARBA" id="ARBA00023273"/>
    </source>
</evidence>
<evidence type="ECO:0000256" key="11">
    <source>
        <dbReference type="ARBA" id="ARBA00023038"/>
    </source>
</evidence>
<evidence type="ECO:0000259" key="19">
    <source>
        <dbReference type="PROSITE" id="PS51848"/>
    </source>
</evidence>
<feature type="domain" description="BMERB" evidence="19">
    <location>
        <begin position="600"/>
        <end position="750"/>
    </location>
</feature>
<feature type="compositionally biased region" description="Low complexity" evidence="17">
    <location>
        <begin position="268"/>
        <end position="277"/>
    </location>
</feature>
<feature type="compositionally biased region" description="Polar residues" evidence="17">
    <location>
        <begin position="222"/>
        <end position="239"/>
    </location>
</feature>
<dbReference type="Pfam" id="PF00307">
    <property type="entry name" value="CH"/>
    <property type="match status" value="1"/>
</dbReference>
<feature type="compositionally biased region" description="Basic and acidic residues" evidence="17">
    <location>
        <begin position="596"/>
        <end position="608"/>
    </location>
</feature>
<evidence type="ECO:0000313" key="21">
    <source>
        <dbReference type="Proteomes" id="UP000283210"/>
    </source>
</evidence>
<feature type="compositionally biased region" description="Polar residues" evidence="17">
    <location>
        <begin position="476"/>
        <end position="487"/>
    </location>
</feature>
<feature type="region of interest" description="Disordered" evidence="17">
    <location>
        <begin position="423"/>
        <end position="608"/>
    </location>
</feature>
<dbReference type="Proteomes" id="UP000283210">
    <property type="component" value="Chromosome 1"/>
</dbReference>
<evidence type="ECO:0000259" key="18">
    <source>
        <dbReference type="PROSITE" id="PS50021"/>
    </source>
</evidence>
<feature type="compositionally biased region" description="Polar residues" evidence="17">
    <location>
        <begin position="509"/>
        <end position="519"/>
    </location>
</feature>
<keyword evidence="9" id="KW-0967">Endosome</keyword>
<gene>
    <name evidence="20" type="ORF">OJAV_G00003460</name>
</gene>
<reference evidence="20 21" key="1">
    <citation type="submission" date="2018-11" db="EMBL/GenBank/DDBJ databases">
        <authorList>
            <person name="Lopez-Roques C."/>
            <person name="Donnadieu C."/>
            <person name="Bouchez O."/>
            <person name="Klopp C."/>
            <person name="Cabau C."/>
            <person name="Zahm M."/>
        </authorList>
    </citation>
    <scope>NUCLEOTIDE SEQUENCE [LARGE SCALE GENOMIC DNA]</scope>
    <source>
        <strain evidence="20">RS831</strain>
        <tissue evidence="20">Whole body</tissue>
    </source>
</reference>
<keyword evidence="8" id="KW-0479">Metal-binding</keyword>
<feature type="region of interest" description="Disordered" evidence="17">
    <location>
        <begin position="222"/>
        <end position="315"/>
    </location>
</feature>
<dbReference type="GO" id="GO:0055037">
    <property type="term" value="C:recycling endosome"/>
    <property type="evidence" value="ECO:0007669"/>
    <property type="project" value="UniProtKB-SubCell"/>
</dbReference>
<dbReference type="InterPro" id="IPR001715">
    <property type="entry name" value="CH_dom"/>
</dbReference>